<keyword evidence="4" id="KW-0732">Signal</keyword>
<dbReference type="GO" id="GO:0016787">
    <property type="term" value="F:hydrolase activity"/>
    <property type="evidence" value="ECO:0007669"/>
    <property type="project" value="UniProtKB-KW"/>
</dbReference>
<evidence type="ECO:0000256" key="11">
    <source>
        <dbReference type="RuleBase" id="RU361193"/>
    </source>
</evidence>
<comment type="similarity">
    <text evidence="3 11">Belongs to the glycosyl hydrolase 47 family.</text>
</comment>
<comment type="pathway">
    <text evidence="2">Protein modification; protein glycosylation.</text>
</comment>
<evidence type="ECO:0000256" key="4">
    <source>
        <dbReference type="ARBA" id="ARBA00022729"/>
    </source>
</evidence>
<dbReference type="PANTHER" id="PTHR11742:SF101">
    <property type="entry name" value="MANNOSYL-OLIGOSACCHARIDE ALPHA-1,2-MANNOSIDASE 1B"/>
    <property type="match status" value="1"/>
</dbReference>
<dbReference type="PRINTS" id="PR00747">
    <property type="entry name" value="GLYHDRLASE47"/>
</dbReference>
<keyword evidence="13" id="KW-1185">Reference proteome</keyword>
<reference evidence="12 13" key="1">
    <citation type="submission" date="2024-02" db="EMBL/GenBank/DDBJ databases">
        <title>First draft genome assembly of two strains of Seiridium cardinale.</title>
        <authorList>
            <person name="Emiliani G."/>
            <person name="Scali E."/>
        </authorList>
    </citation>
    <scope>NUCLEOTIDE SEQUENCE [LARGE SCALE GENOMIC DNA]</scope>
    <source>
        <strain evidence="12 13">BM-138-000479</strain>
    </source>
</reference>
<keyword evidence="7" id="KW-0325">Glycoprotein</keyword>
<comment type="catalytic activity">
    <reaction evidence="9">
        <text>N(4)-(alpha-D-Man-(1-&gt;2)-alpha-D-Man-(1-&gt;2)-alpha-D-Man-(1-&gt;3)-[alpha-D-Man-(1-&gt;3)-[alpha-D-Man-(1-&gt;2)-alpha-D-Man-(1-&gt;6)]-alpha-D-Man-(1-&gt;6)]-beta-D-Man-(1-&gt;4)-beta-D-GlcNAc-(1-&gt;4)-beta-D-GlcNAc)-L-asparaginyl-[protein] (N-glucan mannose isomer 8A1,2,3B1,3) + 3 H2O = N(4)-(alpha-D-Man-(1-&gt;3)-[alpha-D-Man-(1-&gt;3)-[alpha-D-Man-(1-&gt;6)]-alpha-D-Man-(1-&gt;6)]-beta-D-Man-(1-&gt;4)-beta-D-GlcNAc-(1-&gt;4)-beta-D-GlcNAc)-L-asparaginyl-[protein] (N-glucan mannose isomer 5A1,2) + 3 beta-D-mannose</text>
        <dbReference type="Rhea" id="RHEA:56028"/>
        <dbReference type="Rhea" id="RHEA-COMP:14358"/>
        <dbReference type="Rhea" id="RHEA-COMP:14367"/>
        <dbReference type="ChEBI" id="CHEBI:15377"/>
        <dbReference type="ChEBI" id="CHEBI:28563"/>
        <dbReference type="ChEBI" id="CHEBI:59087"/>
        <dbReference type="ChEBI" id="CHEBI:60628"/>
        <dbReference type="EC" id="3.2.1.113"/>
    </reaction>
</comment>
<evidence type="ECO:0000256" key="1">
    <source>
        <dbReference type="ARBA" id="ARBA00001913"/>
    </source>
</evidence>
<keyword evidence="6" id="KW-1015">Disulfide bond</keyword>
<evidence type="ECO:0000313" key="12">
    <source>
        <dbReference type="EMBL" id="KAK9769445.1"/>
    </source>
</evidence>
<dbReference type="InterPro" id="IPR012341">
    <property type="entry name" value="6hp_glycosidase-like_sf"/>
</dbReference>
<dbReference type="InterPro" id="IPR036026">
    <property type="entry name" value="Seven-hairpin_glycosidases"/>
</dbReference>
<comment type="caution">
    <text evidence="12">The sequence shown here is derived from an EMBL/GenBank/DDBJ whole genome shotgun (WGS) entry which is preliminary data.</text>
</comment>
<dbReference type="EMBL" id="JARVKM010000125">
    <property type="protein sequence ID" value="KAK9769445.1"/>
    <property type="molecule type" value="Genomic_DNA"/>
</dbReference>
<dbReference type="InterPro" id="IPR050749">
    <property type="entry name" value="Glycosyl_Hydrolase_47"/>
</dbReference>
<evidence type="ECO:0000256" key="6">
    <source>
        <dbReference type="ARBA" id="ARBA00023157"/>
    </source>
</evidence>
<evidence type="ECO:0000256" key="3">
    <source>
        <dbReference type="ARBA" id="ARBA00007658"/>
    </source>
</evidence>
<organism evidence="12 13">
    <name type="scientific">Seiridium cardinale</name>
    <dbReference type="NCBI Taxonomy" id="138064"/>
    <lineage>
        <taxon>Eukaryota</taxon>
        <taxon>Fungi</taxon>
        <taxon>Dikarya</taxon>
        <taxon>Ascomycota</taxon>
        <taxon>Pezizomycotina</taxon>
        <taxon>Sordariomycetes</taxon>
        <taxon>Xylariomycetidae</taxon>
        <taxon>Amphisphaeriales</taxon>
        <taxon>Sporocadaceae</taxon>
        <taxon>Seiridium</taxon>
    </lineage>
</organism>
<dbReference type="EC" id="3.2.1.-" evidence="11"/>
<keyword evidence="5 11" id="KW-0378">Hydrolase</keyword>
<accession>A0ABR2X6T7</accession>
<comment type="catalytic activity">
    <reaction evidence="10">
        <text>N(4)-(alpha-D-Man-(1-&gt;2)-alpha-D-Man-(1-&gt;2)-alpha-D-Man-(1-&gt;3)-[alpha-D-Man-(1-&gt;2)-alpha-D-Man-(1-&gt;3)-[alpha-D-Man-(1-&gt;2)-alpha-D-Man-(1-&gt;6)]-alpha-D-Man-(1-&gt;6)]-beta-D-Man-(1-&gt;4)-beta-D-GlcNAc-(1-&gt;4)-beta-D-GlcNAc)-L-asparaginyl-[protein] (N-glucan mannose isomer 9A1,2,3B1,2,3) + 4 H2O = N(4)-(alpha-D-Man-(1-&gt;3)-[alpha-D-Man-(1-&gt;3)-[alpha-D-Man-(1-&gt;6)]-alpha-D-Man-(1-&gt;6)]-beta-D-Man-(1-&gt;4)-beta-D-GlcNAc-(1-&gt;4)-beta-D-GlcNAc)-L-asparaginyl-[protein] (N-glucan mannose isomer 5A1,2) + 4 beta-D-mannose</text>
        <dbReference type="Rhea" id="RHEA:56008"/>
        <dbReference type="Rhea" id="RHEA-COMP:14356"/>
        <dbReference type="Rhea" id="RHEA-COMP:14367"/>
        <dbReference type="ChEBI" id="CHEBI:15377"/>
        <dbReference type="ChEBI" id="CHEBI:28563"/>
        <dbReference type="ChEBI" id="CHEBI:59087"/>
        <dbReference type="ChEBI" id="CHEBI:139493"/>
        <dbReference type="EC" id="3.2.1.113"/>
    </reaction>
</comment>
<dbReference type="SUPFAM" id="SSF48225">
    <property type="entry name" value="Seven-hairpin glycosidases"/>
    <property type="match status" value="1"/>
</dbReference>
<dbReference type="Proteomes" id="UP001465668">
    <property type="component" value="Unassembled WGS sequence"/>
</dbReference>
<dbReference type="Gene3D" id="1.50.10.10">
    <property type="match status" value="1"/>
</dbReference>
<evidence type="ECO:0000256" key="8">
    <source>
        <dbReference type="ARBA" id="ARBA00023295"/>
    </source>
</evidence>
<evidence type="ECO:0000313" key="13">
    <source>
        <dbReference type="Proteomes" id="UP001465668"/>
    </source>
</evidence>
<dbReference type="Pfam" id="PF01532">
    <property type="entry name" value="Glyco_hydro_47"/>
    <property type="match status" value="1"/>
</dbReference>
<evidence type="ECO:0000256" key="2">
    <source>
        <dbReference type="ARBA" id="ARBA00004922"/>
    </source>
</evidence>
<keyword evidence="8 11" id="KW-0326">Glycosidase</keyword>
<comment type="cofactor">
    <cofactor evidence="1">
        <name>Ca(2+)</name>
        <dbReference type="ChEBI" id="CHEBI:29108"/>
    </cofactor>
</comment>
<evidence type="ECO:0000256" key="5">
    <source>
        <dbReference type="ARBA" id="ARBA00022801"/>
    </source>
</evidence>
<evidence type="ECO:0000256" key="9">
    <source>
        <dbReference type="ARBA" id="ARBA00047669"/>
    </source>
</evidence>
<gene>
    <name evidence="12" type="ORF">SCAR479_13870</name>
</gene>
<protein>
    <recommendedName>
        <fullName evidence="11">alpha-1,2-Mannosidase</fullName>
        <ecNumber evidence="11">3.2.1.-</ecNumber>
    </recommendedName>
</protein>
<proteinExistence type="inferred from homology"/>
<dbReference type="InterPro" id="IPR001382">
    <property type="entry name" value="Glyco_hydro_47"/>
</dbReference>
<name>A0ABR2X6T7_9PEZI</name>
<evidence type="ECO:0000256" key="7">
    <source>
        <dbReference type="ARBA" id="ARBA00023180"/>
    </source>
</evidence>
<evidence type="ECO:0000256" key="10">
    <source>
        <dbReference type="ARBA" id="ARBA00048605"/>
    </source>
</evidence>
<sequence length="172" mass="19076">MRNSVTPDSKRLGGFGCELTKETKEALVNRAPVPSDQTYNPGPPIDKSPSYAVSGFWITGRDYQLRPKAIESWYYAYRATGSTMYQDWAWDAFMSINATCFTGVGFSAISDVNVVNGSSFLDSQDSFVFAVVSKYSYLIHAEKKTMAGLRNDDTQFVYSTEGHPFKVAGKPT</sequence>
<dbReference type="PANTHER" id="PTHR11742">
    <property type="entry name" value="MANNOSYL-OLIGOSACCHARIDE ALPHA-1,2-MANNOSIDASE-RELATED"/>
    <property type="match status" value="1"/>
</dbReference>